<dbReference type="InterPro" id="IPR017853">
    <property type="entry name" value="GH"/>
</dbReference>
<protein>
    <submittedName>
        <fullName evidence="6">Glycoside hydrolase family 3 C-terminal domain-containing protein</fullName>
    </submittedName>
</protein>
<dbReference type="InterPro" id="IPR011658">
    <property type="entry name" value="PA14_dom"/>
</dbReference>
<evidence type="ECO:0000259" key="5">
    <source>
        <dbReference type="PROSITE" id="PS51820"/>
    </source>
</evidence>
<evidence type="ECO:0000256" key="2">
    <source>
        <dbReference type="ARBA" id="ARBA00022729"/>
    </source>
</evidence>
<feature type="chain" id="PRO_5045642995" evidence="4">
    <location>
        <begin position="28"/>
        <end position="881"/>
    </location>
</feature>
<dbReference type="SMART" id="SM00758">
    <property type="entry name" value="PA14"/>
    <property type="match status" value="1"/>
</dbReference>
<feature type="domain" description="PA14" evidence="5">
    <location>
        <begin position="473"/>
        <end position="608"/>
    </location>
</feature>
<dbReference type="SUPFAM" id="SSF51445">
    <property type="entry name" value="(Trans)glycosidases"/>
    <property type="match status" value="1"/>
</dbReference>
<comment type="caution">
    <text evidence="6">The sequence shown here is derived from an EMBL/GenBank/DDBJ whole genome shotgun (WGS) entry which is preliminary data.</text>
</comment>
<gene>
    <name evidence="6" type="ORF">ILT43_14420</name>
</gene>
<dbReference type="SUPFAM" id="SSF52279">
    <property type="entry name" value="Beta-D-glucan exohydrolase, C-terminal domain"/>
    <property type="match status" value="1"/>
</dbReference>
<accession>A0ABS2DC07</accession>
<evidence type="ECO:0000256" key="4">
    <source>
        <dbReference type="SAM" id="SignalP"/>
    </source>
</evidence>
<dbReference type="InterPro" id="IPR001764">
    <property type="entry name" value="Glyco_hydro_3_N"/>
</dbReference>
<keyword evidence="3 6" id="KW-0378">Hydrolase</keyword>
<dbReference type="Pfam" id="PF01915">
    <property type="entry name" value="Glyco_hydro_3_C"/>
    <property type="match status" value="1"/>
</dbReference>
<dbReference type="Pfam" id="PF14310">
    <property type="entry name" value="Fn3-like"/>
    <property type="match status" value="1"/>
</dbReference>
<dbReference type="PANTHER" id="PTHR42721:SF3">
    <property type="entry name" value="BETA-D-XYLOSIDASE 5-RELATED"/>
    <property type="match status" value="1"/>
</dbReference>
<name>A0ABS2DC07_9SPHN</name>
<dbReference type="SMART" id="SM01217">
    <property type="entry name" value="Fn3_like"/>
    <property type="match status" value="1"/>
</dbReference>
<dbReference type="EMBL" id="JAFEMC010000004">
    <property type="protein sequence ID" value="MBM6577574.1"/>
    <property type="molecule type" value="Genomic_DNA"/>
</dbReference>
<dbReference type="Pfam" id="PF00933">
    <property type="entry name" value="Glyco_hydro_3"/>
    <property type="match status" value="1"/>
</dbReference>
<evidence type="ECO:0000256" key="1">
    <source>
        <dbReference type="ARBA" id="ARBA00005336"/>
    </source>
</evidence>
<comment type="similarity">
    <text evidence="1">Belongs to the glycosyl hydrolase 3 family.</text>
</comment>
<evidence type="ECO:0000313" key="7">
    <source>
        <dbReference type="Proteomes" id="UP000763641"/>
    </source>
</evidence>
<dbReference type="Proteomes" id="UP000763641">
    <property type="component" value="Unassembled WGS sequence"/>
</dbReference>
<dbReference type="InterPro" id="IPR013783">
    <property type="entry name" value="Ig-like_fold"/>
</dbReference>
<dbReference type="PANTHER" id="PTHR42721">
    <property type="entry name" value="SUGAR HYDROLASE-RELATED"/>
    <property type="match status" value="1"/>
</dbReference>
<dbReference type="Gene3D" id="2.60.120.380">
    <property type="match status" value="1"/>
</dbReference>
<dbReference type="InterPro" id="IPR036962">
    <property type="entry name" value="Glyco_hydro_3_N_sf"/>
</dbReference>
<dbReference type="Pfam" id="PF07691">
    <property type="entry name" value="PA14"/>
    <property type="match status" value="1"/>
</dbReference>
<organism evidence="6 7">
    <name type="scientific">Sphingomonas longa</name>
    <dbReference type="NCBI Taxonomy" id="2778730"/>
    <lineage>
        <taxon>Bacteria</taxon>
        <taxon>Pseudomonadati</taxon>
        <taxon>Pseudomonadota</taxon>
        <taxon>Alphaproteobacteria</taxon>
        <taxon>Sphingomonadales</taxon>
        <taxon>Sphingomonadaceae</taxon>
        <taxon>Sphingomonas</taxon>
    </lineage>
</organism>
<dbReference type="InterPro" id="IPR044993">
    <property type="entry name" value="BXL"/>
</dbReference>
<dbReference type="PROSITE" id="PS51820">
    <property type="entry name" value="PA14"/>
    <property type="match status" value="1"/>
</dbReference>
<reference evidence="6 7" key="1">
    <citation type="submission" date="2020-12" db="EMBL/GenBank/DDBJ databases">
        <title>Sphingomonas sp.</title>
        <authorList>
            <person name="Kim M.K."/>
        </authorList>
    </citation>
    <scope>NUCLEOTIDE SEQUENCE [LARGE SCALE GENOMIC DNA]</scope>
    <source>
        <strain evidence="6 7">BT552</strain>
    </source>
</reference>
<feature type="signal peptide" evidence="4">
    <location>
        <begin position="1"/>
        <end position="27"/>
    </location>
</feature>
<sequence length="881" mass="94651">MDMKSDVIERASIVALASALLASTASAQVAAPIPFRDASLPVERRVDDLIARLTPEEKASQLVNQARAIPRLNIPEYNWWSEALHGVANNGYATVFPEPIGLAATFDTPAMLAMGEAIGTEGRIRWNQVERSGAPHRIMQGLTYWSPNINIFRDPRWGRGQETYGEDPYLTGELGVAFVRGMQGDDPRYYRVSATAKHYAVHSGPEPTRHSDNITVSLHDLEDTYLPAFRALVVDGKVESVMCAYNSVNGDPACASGFLLNDRLRGAWGFKGHVVSDCDSIADIQRGHHTVGTMAEAAALSMKFGVDNDCAEYGRGPGATSDYDRYLDAMKSGLLPQADVDASLRRLFTARLKLGLFDPPAQVPYARIPDTALNSDAHRALALKLADESMVLLKNDGVLPLSPGRIKRIAVVGPLADQVDVLLGNYHGQPLKPVTALDGLRAEFPDAQIVFEPGTDFLRLAEPVPTAALSTPDGARGLRGQYWNNGALTGAPALTRTDARVSFDRNTPAALPGAAATSIRWTGFVAAPADGTYRIGIDGRSARLWIDDRLVADNTDPQQRGANLVTMTLKRGARHAVRIEQTNSRFPPRFVWNEVRADALARAVAAAKAADVVIGVVGITSALEGEEMTVNLPGFIGGDRSSLDLPRDEEDLLKAVKATGTPLVTVLMNGSALSVNWAAANANAIVEAWYPGQEGGTALARTLSGANNPSGRLPVTFYKSAAQLPPFREYGMQGRTYRYFTGTPLYPFGHGLSYTRFAYSPVSLSRKTLKAGETLEATVTVANAGTVPGDEVVQAYLSFPDAPGMPVRALRGFQRVTLTPGARRQVRLSFDARALSSVSQAGERAVVPGRYRLTVGGGQPGTGAPTTAVDFTVRGRQLLPK</sequence>
<keyword evidence="7" id="KW-1185">Reference proteome</keyword>
<dbReference type="Gene3D" id="3.20.20.300">
    <property type="entry name" value="Glycoside hydrolase, family 3, N-terminal domain"/>
    <property type="match status" value="1"/>
</dbReference>
<dbReference type="PRINTS" id="PR00133">
    <property type="entry name" value="GLHYDRLASE3"/>
</dbReference>
<dbReference type="Gene3D" id="2.60.40.10">
    <property type="entry name" value="Immunoglobulins"/>
    <property type="match status" value="1"/>
</dbReference>
<dbReference type="Gene3D" id="3.40.50.1700">
    <property type="entry name" value="Glycoside hydrolase family 3 C-terminal domain"/>
    <property type="match status" value="1"/>
</dbReference>
<evidence type="ECO:0000256" key="3">
    <source>
        <dbReference type="ARBA" id="ARBA00022801"/>
    </source>
</evidence>
<dbReference type="InterPro" id="IPR036881">
    <property type="entry name" value="Glyco_hydro_3_C_sf"/>
</dbReference>
<dbReference type="GO" id="GO:0016787">
    <property type="term" value="F:hydrolase activity"/>
    <property type="evidence" value="ECO:0007669"/>
    <property type="project" value="UniProtKB-KW"/>
</dbReference>
<dbReference type="InterPro" id="IPR002772">
    <property type="entry name" value="Glyco_hydro_3_C"/>
</dbReference>
<evidence type="ECO:0000313" key="6">
    <source>
        <dbReference type="EMBL" id="MBM6577574.1"/>
    </source>
</evidence>
<keyword evidence="2 4" id="KW-0732">Signal</keyword>
<dbReference type="RefSeq" id="WP_204199677.1">
    <property type="nucleotide sequence ID" value="NZ_JAFEMC010000004.1"/>
</dbReference>
<dbReference type="InterPro" id="IPR037524">
    <property type="entry name" value="PA14/GLEYA"/>
</dbReference>
<proteinExistence type="inferred from homology"/>
<dbReference type="InterPro" id="IPR026891">
    <property type="entry name" value="Fn3-like"/>
</dbReference>